<feature type="non-terminal residue" evidence="1">
    <location>
        <position position="1"/>
    </location>
</feature>
<sequence length="81" mass="9209">FVVVTMLSVFGALLLLFVGSFAEYFSSCFRVAVTVHQAFYFARVRCAAVYVVADITHIKNCLTCTWFWSSSKKCDVVMHLR</sequence>
<dbReference type="EMBL" id="GETE01001107">
    <property type="protein sequence ID" value="JAT78778.1"/>
    <property type="molecule type" value="Transcribed_RNA"/>
</dbReference>
<dbReference type="AlphaFoldDB" id="A0A1D2AHZ7"/>
<name>A0A1D2AHZ7_ORNBR</name>
<evidence type="ECO:0000313" key="1">
    <source>
        <dbReference type="EMBL" id="JAT78778.1"/>
    </source>
</evidence>
<reference evidence="1" key="1">
    <citation type="submission" date="2016-07" db="EMBL/GenBank/DDBJ databases">
        <title>Salivary Glands transcriptome analysis on engorged females of Ornithodoros brasiliensis (Acari:Argasidae).</title>
        <authorList>
            <person name="Simons S.M."/>
            <person name="Carvalho E."/>
            <person name="Junqueira-de-Azevedo I."/>
            <person name="Ho P.L."/>
            <person name="Giovanni D."/>
            <person name="Mendonca R."/>
            <person name="Onofrio V."/>
            <person name="Landulfo G."/>
            <person name="Ramirez D."/>
            <person name="Barros-Battesti D."/>
        </authorList>
    </citation>
    <scope>NUCLEOTIDE SEQUENCE</scope>
    <source>
        <strain evidence="1">Female</strain>
        <tissue evidence="1">Salivary gland</tissue>
    </source>
</reference>
<accession>A0A1D2AHZ7</accession>
<proteinExistence type="predicted"/>
<protein>
    <submittedName>
        <fullName evidence="1">Uncharacterized protein</fullName>
    </submittedName>
</protein>
<organism evidence="1">
    <name type="scientific">Ornithodoros brasiliensis</name>
    <name type="common">Mouro tick</name>
    <dbReference type="NCBI Taxonomy" id="888526"/>
    <lineage>
        <taxon>Eukaryota</taxon>
        <taxon>Metazoa</taxon>
        <taxon>Ecdysozoa</taxon>
        <taxon>Arthropoda</taxon>
        <taxon>Chelicerata</taxon>
        <taxon>Arachnida</taxon>
        <taxon>Acari</taxon>
        <taxon>Parasitiformes</taxon>
        <taxon>Ixodida</taxon>
        <taxon>Ixodoidea</taxon>
        <taxon>Argasidae</taxon>
        <taxon>Ornithodorinae</taxon>
        <taxon>Ornithodoros</taxon>
    </lineage>
</organism>